<dbReference type="NCBIfam" id="TIGR00154">
    <property type="entry name" value="ispE"/>
    <property type="match status" value="1"/>
</dbReference>
<feature type="domain" description="GHMP kinase N-terminal" evidence="10">
    <location>
        <begin position="151"/>
        <end position="228"/>
    </location>
</feature>
<dbReference type="EC" id="2.7.1.148" evidence="3"/>
<dbReference type="FunCoup" id="A0A1E7FQK7">
    <property type="interactions" value="44"/>
</dbReference>
<evidence type="ECO:0000259" key="11">
    <source>
        <dbReference type="Pfam" id="PF08544"/>
    </source>
</evidence>
<sequence>MKHIIGVYFSFGFWCYCFCFCQWVSVSSVRGFSVVESNRIFSGFASNVIASSRKQFTTIASAGSSLKSTPTSTVESTQQEHEQKTLVLFSPCKINLFLRIIRKREDGFHDLASLFQAIGFGDTLELAPLREEKSTDEFTCNMPGVPVDSSNLVIRALELMRERTGVDMHFKTNLIKQCPAQAGLGGGSANAATAMWGANELMGKPASLEQMIEWSAELGSDITFFLSQGTAYCTGRGEVLTPIDPPLSTGTKVCIVKPNVGLSTPSVFKALDYDELSDLDSDDVLLPAFVNSDGVENVSKEYYVNDLEAPAFRCVPKLGELKESLLKVAGFKHVMMSGSGTSIFCIGEPEDKESFMKEFGESDDVQVFFSEFIDRESDEWFQEPTKTKA</sequence>
<evidence type="ECO:0000256" key="3">
    <source>
        <dbReference type="ARBA" id="ARBA00012052"/>
    </source>
</evidence>
<dbReference type="InterPro" id="IPR006204">
    <property type="entry name" value="GHMP_kinase_N_dom"/>
</dbReference>
<dbReference type="InParanoid" id="A0A1E7FQK7"/>
<evidence type="ECO:0000256" key="2">
    <source>
        <dbReference type="ARBA" id="ARBA00009684"/>
    </source>
</evidence>
<keyword evidence="13" id="KW-1185">Reference proteome</keyword>
<dbReference type="Pfam" id="PF08544">
    <property type="entry name" value="GHMP_kinases_C"/>
    <property type="match status" value="1"/>
</dbReference>
<dbReference type="KEGG" id="fcy:FRACYDRAFT_267640"/>
<protein>
    <recommendedName>
        <fullName evidence="3">4-(cytidine 5'-diphospho)-2-C-methyl-D-erythritol kinase</fullName>
        <ecNumber evidence="3">2.7.1.148</ecNumber>
    </recommendedName>
    <alternativeName>
        <fullName evidence="8">4-(cytidine-5'-diphospho)-2-C-methyl-D-erythritol kinase</fullName>
    </alternativeName>
</protein>
<evidence type="ECO:0000256" key="7">
    <source>
        <dbReference type="ARBA" id="ARBA00022840"/>
    </source>
</evidence>
<comment type="similarity">
    <text evidence="2">Belongs to the GHMP kinase family. IspE subfamily.</text>
</comment>
<dbReference type="GO" id="GO:0005524">
    <property type="term" value="F:ATP binding"/>
    <property type="evidence" value="ECO:0007669"/>
    <property type="project" value="UniProtKB-KW"/>
</dbReference>
<keyword evidence="5" id="KW-0547">Nucleotide-binding</keyword>
<organism evidence="12 13">
    <name type="scientific">Fragilariopsis cylindrus CCMP1102</name>
    <dbReference type="NCBI Taxonomy" id="635003"/>
    <lineage>
        <taxon>Eukaryota</taxon>
        <taxon>Sar</taxon>
        <taxon>Stramenopiles</taxon>
        <taxon>Ochrophyta</taxon>
        <taxon>Bacillariophyta</taxon>
        <taxon>Bacillariophyceae</taxon>
        <taxon>Bacillariophycidae</taxon>
        <taxon>Bacillariales</taxon>
        <taxon>Bacillariaceae</taxon>
        <taxon>Fragilariopsis</taxon>
    </lineage>
</organism>
<evidence type="ECO:0000259" key="10">
    <source>
        <dbReference type="Pfam" id="PF00288"/>
    </source>
</evidence>
<keyword evidence="9" id="KW-0812">Transmembrane</keyword>
<dbReference type="PANTHER" id="PTHR43527">
    <property type="entry name" value="4-DIPHOSPHOCYTIDYL-2-C-METHYL-D-ERYTHRITOL KINASE, CHLOROPLASTIC"/>
    <property type="match status" value="1"/>
</dbReference>
<dbReference type="SUPFAM" id="SSF55060">
    <property type="entry name" value="GHMP Kinase, C-terminal domain"/>
    <property type="match status" value="1"/>
</dbReference>
<dbReference type="HAMAP" id="MF_00061">
    <property type="entry name" value="IspE"/>
    <property type="match status" value="1"/>
</dbReference>
<evidence type="ECO:0000256" key="1">
    <source>
        <dbReference type="ARBA" id="ARBA00004229"/>
    </source>
</evidence>
<feature type="domain" description="GHMP kinase C-terminal" evidence="11">
    <location>
        <begin position="303"/>
        <end position="355"/>
    </location>
</feature>
<evidence type="ECO:0000313" key="13">
    <source>
        <dbReference type="Proteomes" id="UP000095751"/>
    </source>
</evidence>
<name>A0A1E7FQK7_9STRA</name>
<evidence type="ECO:0000256" key="9">
    <source>
        <dbReference type="SAM" id="Phobius"/>
    </source>
</evidence>
<keyword evidence="4" id="KW-0808">Transferase</keyword>
<evidence type="ECO:0000313" key="12">
    <source>
        <dbReference type="EMBL" id="OEU20452.1"/>
    </source>
</evidence>
<dbReference type="Pfam" id="PF00288">
    <property type="entry name" value="GHMP_kinases_N"/>
    <property type="match status" value="1"/>
</dbReference>
<dbReference type="InterPro" id="IPR020568">
    <property type="entry name" value="Ribosomal_Su5_D2-typ_SF"/>
</dbReference>
<dbReference type="InterPro" id="IPR004424">
    <property type="entry name" value="IspE"/>
</dbReference>
<dbReference type="OrthoDB" id="3191556at2759"/>
<dbReference type="InterPro" id="IPR013750">
    <property type="entry name" value="GHMP_kinase_C_dom"/>
</dbReference>
<feature type="transmembrane region" description="Helical" evidence="9">
    <location>
        <begin position="7"/>
        <end position="25"/>
    </location>
</feature>
<keyword evidence="7" id="KW-0067">ATP-binding</keyword>
<dbReference type="AlphaFoldDB" id="A0A1E7FQK7"/>
<dbReference type="GO" id="GO:0016114">
    <property type="term" value="P:terpenoid biosynthetic process"/>
    <property type="evidence" value="ECO:0007669"/>
    <property type="project" value="InterPro"/>
</dbReference>
<dbReference type="EMBL" id="KV784354">
    <property type="protein sequence ID" value="OEU20452.1"/>
    <property type="molecule type" value="Genomic_DNA"/>
</dbReference>
<gene>
    <name evidence="12" type="primary">CMK</name>
    <name evidence="12" type="ORF">FRACYDRAFT_267640</name>
</gene>
<dbReference type="PANTHER" id="PTHR43527:SF2">
    <property type="entry name" value="4-DIPHOSPHOCYTIDYL-2-C-METHYL-D-ERYTHRITOL KINASE, CHLOROPLASTIC"/>
    <property type="match status" value="1"/>
</dbReference>
<dbReference type="InterPro" id="IPR014721">
    <property type="entry name" value="Ribsml_uS5_D2-typ_fold_subgr"/>
</dbReference>
<dbReference type="Gene3D" id="3.30.230.10">
    <property type="match status" value="1"/>
</dbReference>
<dbReference type="Proteomes" id="UP000095751">
    <property type="component" value="Unassembled WGS sequence"/>
</dbReference>
<keyword evidence="9" id="KW-1133">Transmembrane helix</keyword>
<dbReference type="Gene3D" id="3.30.70.890">
    <property type="entry name" value="GHMP kinase, C-terminal domain"/>
    <property type="match status" value="1"/>
</dbReference>
<evidence type="ECO:0000256" key="6">
    <source>
        <dbReference type="ARBA" id="ARBA00022777"/>
    </source>
</evidence>
<dbReference type="GO" id="GO:0009507">
    <property type="term" value="C:chloroplast"/>
    <property type="evidence" value="ECO:0007669"/>
    <property type="project" value="UniProtKB-SubCell"/>
</dbReference>
<reference evidence="12 13" key="1">
    <citation type="submission" date="2016-09" db="EMBL/GenBank/DDBJ databases">
        <title>Extensive genetic diversity and differential bi-allelic expression allows diatom success in the polar Southern Ocean.</title>
        <authorList>
            <consortium name="DOE Joint Genome Institute"/>
            <person name="Mock T."/>
            <person name="Otillar R.P."/>
            <person name="Strauss J."/>
            <person name="Dupont C."/>
            <person name="Frickenhaus S."/>
            <person name="Maumus F."/>
            <person name="Mcmullan M."/>
            <person name="Sanges R."/>
            <person name="Schmutz J."/>
            <person name="Toseland A."/>
            <person name="Valas R."/>
            <person name="Veluchamy A."/>
            <person name="Ward B.J."/>
            <person name="Allen A."/>
            <person name="Barry K."/>
            <person name="Falciatore A."/>
            <person name="Ferrante M."/>
            <person name="Fortunato A.E."/>
            <person name="Gloeckner G."/>
            <person name="Gruber A."/>
            <person name="Hipkin R."/>
            <person name="Janech M."/>
            <person name="Kroth P."/>
            <person name="Leese F."/>
            <person name="Lindquist E."/>
            <person name="Lyon B.R."/>
            <person name="Martin J."/>
            <person name="Mayer C."/>
            <person name="Parker M."/>
            <person name="Quesneville H."/>
            <person name="Raymond J."/>
            <person name="Uhlig C."/>
            <person name="Valentin K.U."/>
            <person name="Worden A.Z."/>
            <person name="Armbrust E.V."/>
            <person name="Bowler C."/>
            <person name="Green B."/>
            <person name="Moulton V."/>
            <person name="Van Oosterhout C."/>
            <person name="Grigoriev I."/>
        </authorList>
    </citation>
    <scope>NUCLEOTIDE SEQUENCE [LARGE SCALE GENOMIC DNA]</scope>
    <source>
        <strain evidence="12 13">CCMP1102</strain>
    </source>
</reference>
<keyword evidence="9" id="KW-0472">Membrane</keyword>
<dbReference type="SUPFAM" id="SSF54211">
    <property type="entry name" value="Ribosomal protein S5 domain 2-like"/>
    <property type="match status" value="1"/>
</dbReference>
<proteinExistence type="inferred from homology"/>
<evidence type="ECO:0000256" key="5">
    <source>
        <dbReference type="ARBA" id="ARBA00022741"/>
    </source>
</evidence>
<keyword evidence="6 12" id="KW-0418">Kinase</keyword>
<evidence type="ECO:0000256" key="8">
    <source>
        <dbReference type="ARBA" id="ARBA00032554"/>
    </source>
</evidence>
<accession>A0A1E7FQK7</accession>
<comment type="subcellular location">
    <subcellularLocation>
        <location evidence="1">Plastid</location>
        <location evidence="1">Chloroplast</location>
    </subcellularLocation>
</comment>
<dbReference type="GO" id="GO:0050515">
    <property type="term" value="F:4-(cytidine 5'-diphospho)-2-C-methyl-D-erythritol kinase activity"/>
    <property type="evidence" value="ECO:0007669"/>
    <property type="project" value="UniProtKB-EC"/>
</dbReference>
<evidence type="ECO:0000256" key="4">
    <source>
        <dbReference type="ARBA" id="ARBA00022679"/>
    </source>
</evidence>
<dbReference type="InterPro" id="IPR036554">
    <property type="entry name" value="GHMP_kinase_C_sf"/>
</dbReference>